<name>A0A252AKZ0_9PROT</name>
<reference evidence="4" key="1">
    <citation type="submission" date="2014-06" db="EMBL/GenBank/DDBJ databases">
        <authorList>
            <person name="Winans N.J."/>
            <person name="Newell P.D."/>
            <person name="Douglas A.E."/>
        </authorList>
    </citation>
    <scope>NUCLEOTIDE SEQUENCE [LARGE SCALE GENOMIC DNA]</scope>
</reference>
<dbReference type="Pfam" id="PF13628">
    <property type="entry name" value="DUF4142"/>
    <property type="match status" value="1"/>
</dbReference>
<dbReference type="InterPro" id="IPR025419">
    <property type="entry name" value="DUF4142"/>
</dbReference>
<gene>
    <name evidence="3" type="ORF">HK17_14080</name>
</gene>
<sequence length="180" mass="19363">MLRSFRQRSFTLASLMGAVLTLSACSAGQPLPPPLPELEKAAPYTLADATFSQTLNELDLTQTALATLATSHAGRSDLAVLGATIAKDLTENQKALAKLAAAHSVTLTTAPSAANQKIIDRMQRLRGASFDRSYVRQFTLAHTHIKPSLESQISTSKNKDLVKLATDAQTKLNSYDAQMH</sequence>
<feature type="signal peptide" evidence="1">
    <location>
        <begin position="1"/>
        <end position="26"/>
    </location>
</feature>
<dbReference type="AlphaFoldDB" id="A0A252AKZ0"/>
<organism evidence="3 4">
    <name type="scientific">Acetobacter indonesiensis</name>
    <dbReference type="NCBI Taxonomy" id="104101"/>
    <lineage>
        <taxon>Bacteria</taxon>
        <taxon>Pseudomonadati</taxon>
        <taxon>Pseudomonadota</taxon>
        <taxon>Alphaproteobacteria</taxon>
        <taxon>Acetobacterales</taxon>
        <taxon>Acetobacteraceae</taxon>
        <taxon>Acetobacter</taxon>
    </lineage>
</organism>
<protein>
    <recommendedName>
        <fullName evidence="2">DUF4142 domain-containing protein</fullName>
    </recommendedName>
</protein>
<evidence type="ECO:0000313" key="3">
    <source>
        <dbReference type="EMBL" id="OUI90269.1"/>
    </source>
</evidence>
<feature type="domain" description="DUF4142" evidence="2">
    <location>
        <begin position="47"/>
        <end position="175"/>
    </location>
</feature>
<dbReference type="Proteomes" id="UP000194641">
    <property type="component" value="Unassembled WGS sequence"/>
</dbReference>
<comment type="caution">
    <text evidence="3">The sequence shown here is derived from an EMBL/GenBank/DDBJ whole genome shotgun (WGS) entry which is preliminary data.</text>
</comment>
<dbReference type="EMBL" id="JOPA01000053">
    <property type="protein sequence ID" value="OUI90269.1"/>
    <property type="molecule type" value="Genomic_DNA"/>
</dbReference>
<dbReference type="PANTHER" id="PTHR38593:SF1">
    <property type="entry name" value="BLR2558 PROTEIN"/>
    <property type="match status" value="1"/>
</dbReference>
<feature type="chain" id="PRO_5012919676" description="DUF4142 domain-containing protein" evidence="1">
    <location>
        <begin position="27"/>
        <end position="180"/>
    </location>
</feature>
<dbReference type="PROSITE" id="PS51257">
    <property type="entry name" value="PROKAR_LIPOPROTEIN"/>
    <property type="match status" value="1"/>
</dbReference>
<keyword evidence="1" id="KW-0732">Signal</keyword>
<dbReference type="Gene3D" id="1.20.1260.10">
    <property type="match status" value="1"/>
</dbReference>
<accession>A0A252AKZ0</accession>
<evidence type="ECO:0000256" key="1">
    <source>
        <dbReference type="SAM" id="SignalP"/>
    </source>
</evidence>
<evidence type="ECO:0000313" key="4">
    <source>
        <dbReference type="Proteomes" id="UP000194641"/>
    </source>
</evidence>
<proteinExistence type="predicted"/>
<evidence type="ECO:0000259" key="2">
    <source>
        <dbReference type="Pfam" id="PF13628"/>
    </source>
</evidence>
<dbReference type="InterPro" id="IPR012347">
    <property type="entry name" value="Ferritin-like"/>
</dbReference>
<dbReference type="RefSeq" id="WP_086660097.1">
    <property type="nucleotide sequence ID" value="NZ_JAJAOC010000002.1"/>
</dbReference>
<dbReference type="PANTHER" id="PTHR38593">
    <property type="entry name" value="BLR2558 PROTEIN"/>
    <property type="match status" value="1"/>
</dbReference>